<gene>
    <name evidence="3" type="ORF">CQ13_38000</name>
</gene>
<protein>
    <submittedName>
        <fullName evidence="3">Uncharacterized protein</fullName>
    </submittedName>
</protein>
<dbReference type="AlphaFoldDB" id="A0A0R3NCU4"/>
<evidence type="ECO:0000256" key="2">
    <source>
        <dbReference type="SAM" id="SignalP"/>
    </source>
</evidence>
<organism evidence="3 4">
    <name type="scientific">Bradyrhizobium retamae</name>
    <dbReference type="NCBI Taxonomy" id="1300035"/>
    <lineage>
        <taxon>Bacteria</taxon>
        <taxon>Pseudomonadati</taxon>
        <taxon>Pseudomonadota</taxon>
        <taxon>Alphaproteobacteria</taxon>
        <taxon>Hyphomicrobiales</taxon>
        <taxon>Nitrobacteraceae</taxon>
        <taxon>Bradyrhizobium</taxon>
    </lineage>
</organism>
<accession>A0A0R3NCU4</accession>
<feature type="signal peptide" evidence="2">
    <location>
        <begin position="1"/>
        <end position="26"/>
    </location>
</feature>
<dbReference type="Proteomes" id="UP000052023">
    <property type="component" value="Unassembled WGS sequence"/>
</dbReference>
<evidence type="ECO:0000256" key="1">
    <source>
        <dbReference type="SAM" id="MobiDB-lite"/>
    </source>
</evidence>
<feature type="region of interest" description="Disordered" evidence="1">
    <location>
        <begin position="77"/>
        <end position="102"/>
    </location>
</feature>
<evidence type="ECO:0000313" key="4">
    <source>
        <dbReference type="Proteomes" id="UP000052023"/>
    </source>
</evidence>
<comment type="caution">
    <text evidence="3">The sequence shown here is derived from an EMBL/GenBank/DDBJ whole genome shotgun (WGS) entry which is preliminary data.</text>
</comment>
<feature type="chain" id="PRO_5006445188" evidence="2">
    <location>
        <begin position="27"/>
        <end position="102"/>
    </location>
</feature>
<dbReference type="OrthoDB" id="9920285at2"/>
<keyword evidence="4" id="KW-1185">Reference proteome</keyword>
<evidence type="ECO:0000313" key="3">
    <source>
        <dbReference type="EMBL" id="KRR29882.1"/>
    </source>
</evidence>
<keyword evidence="2" id="KW-0732">Signal</keyword>
<reference evidence="3 4" key="1">
    <citation type="submission" date="2014-03" db="EMBL/GenBank/DDBJ databases">
        <title>Bradyrhizobium valentinum sp. nov., isolated from effective nodules of Lupinus mariae-josephae, a lupine endemic of basic-lime soils in Eastern Spain.</title>
        <authorList>
            <person name="Duran D."/>
            <person name="Rey L."/>
            <person name="Navarro A."/>
            <person name="Busquets A."/>
            <person name="Imperial J."/>
            <person name="Ruiz-Argueso T."/>
        </authorList>
    </citation>
    <scope>NUCLEOTIDE SEQUENCE [LARGE SCALE GENOMIC DNA]</scope>
    <source>
        <strain evidence="3 4">Ro19</strain>
    </source>
</reference>
<sequence length="102" mass="10267">MSIRKAIGATAALVFAITLALGVALAQGVSPTKRPSVGGKPLVQAKPSAPSGCKFVGTVKGTKLWAGDCTAAAELRSTTTGDDALPKPLPAEPTVSLPKEQQ</sequence>
<dbReference type="EMBL" id="LLYA01000007">
    <property type="protein sequence ID" value="KRR29882.1"/>
    <property type="molecule type" value="Genomic_DNA"/>
</dbReference>
<dbReference type="RefSeq" id="WP_057841652.1">
    <property type="nucleotide sequence ID" value="NZ_LLYA01000007.1"/>
</dbReference>
<proteinExistence type="predicted"/>
<name>A0A0R3NCU4_9BRAD</name>